<dbReference type="NCBIfam" id="TIGR02832">
    <property type="entry name" value="spo_yunB"/>
    <property type="match status" value="1"/>
</dbReference>
<proteinExistence type="predicted"/>
<evidence type="ECO:0000313" key="1">
    <source>
        <dbReference type="EMBL" id="SKA23282.1"/>
    </source>
</evidence>
<dbReference type="OrthoDB" id="1649278at2"/>
<dbReference type="PIRSF" id="PIRSF021383">
    <property type="entry name" value="YunB"/>
    <property type="match status" value="1"/>
</dbReference>
<dbReference type="RefSeq" id="WP_078666426.1">
    <property type="nucleotide sequence ID" value="NZ_FUXM01000043.1"/>
</dbReference>
<dbReference type="EMBL" id="FUXM01000043">
    <property type="protein sequence ID" value="SKA23282.1"/>
    <property type="molecule type" value="Genomic_DNA"/>
</dbReference>
<protein>
    <submittedName>
        <fullName evidence="1">Sporulation protein YunB</fullName>
    </submittedName>
</protein>
<dbReference type="Pfam" id="PF09560">
    <property type="entry name" value="Spore_YunB"/>
    <property type="match status" value="1"/>
</dbReference>
<sequence>MGRRPSLQGFGPRRRRPWLALVLFLVAILISGFYLLDLLIAAPLRAEAEAQVKRLATEIVHRSVLEEMERFGQGNLVKVYKDGEGRPVLMEPDVVALDKLQSRVALTVNRRLEELKIKKVTVPLGTITRITWLAAWGPGIKVEVWPTGAVKTEIKNEVKTAGINQTRHVISLMVETQLQIVVPPFTDRTVPVHTEVLLTNLMVVGPVPQFYGDFGFRNDRTGP</sequence>
<dbReference type="Proteomes" id="UP000189933">
    <property type="component" value="Unassembled WGS sequence"/>
</dbReference>
<keyword evidence="2" id="KW-1185">Reference proteome</keyword>
<name>A0A1T4S4Z7_9FIRM</name>
<accession>A0A1T4S4Z7</accession>
<evidence type="ECO:0000313" key="2">
    <source>
        <dbReference type="Proteomes" id="UP000189933"/>
    </source>
</evidence>
<dbReference type="AlphaFoldDB" id="A0A1T4S4Z7"/>
<reference evidence="2" key="1">
    <citation type="submission" date="2017-02" db="EMBL/GenBank/DDBJ databases">
        <authorList>
            <person name="Varghese N."/>
            <person name="Submissions S."/>
        </authorList>
    </citation>
    <scope>NUCLEOTIDE SEQUENCE [LARGE SCALE GENOMIC DNA]</scope>
    <source>
        <strain evidence="2">DSM 16521</strain>
    </source>
</reference>
<organism evidence="1 2">
    <name type="scientific">Carboxydocella sporoproducens DSM 16521</name>
    <dbReference type="NCBI Taxonomy" id="1121270"/>
    <lineage>
        <taxon>Bacteria</taxon>
        <taxon>Bacillati</taxon>
        <taxon>Bacillota</taxon>
        <taxon>Clostridia</taxon>
        <taxon>Eubacteriales</taxon>
        <taxon>Clostridiales Family XVI. Incertae Sedis</taxon>
        <taxon>Carboxydocella</taxon>
    </lineage>
</organism>
<dbReference type="InterPro" id="IPR014197">
    <property type="entry name" value="Sporulation_prot_YunB"/>
</dbReference>
<gene>
    <name evidence="1" type="ORF">SAMN02745885_02439</name>
</gene>